<accession>D2U1E4</accession>
<organism evidence="1">
    <name type="scientific">Arsenophonus nasoniae</name>
    <name type="common">son-killer infecting Nasonia vitripennis</name>
    <dbReference type="NCBI Taxonomy" id="638"/>
    <lineage>
        <taxon>Bacteria</taxon>
        <taxon>Pseudomonadati</taxon>
        <taxon>Pseudomonadota</taxon>
        <taxon>Gammaproteobacteria</taxon>
        <taxon>Enterobacterales</taxon>
        <taxon>Morganellaceae</taxon>
        <taxon>Arsenophonus</taxon>
    </lineage>
</organism>
<evidence type="ECO:0000313" key="1">
    <source>
        <dbReference type="EMBL" id="CBA74549.1"/>
    </source>
</evidence>
<name>D2U1E4_9GAMM</name>
<protein>
    <submittedName>
        <fullName evidence="1">Uncharacterized protein</fullName>
    </submittedName>
</protein>
<proteinExistence type="predicted"/>
<gene>
    <name evidence="1" type="ORF">ARN_23640</name>
</gene>
<dbReference type="AlphaFoldDB" id="D2U1E4"/>
<sequence length="63" mass="7352">MVISHTSKSTVWVFYGSIFQRNGVKERYCLTAFKFIASVFSPRQAKEYPWSSKQQPGKYKNVI</sequence>
<dbReference type="EMBL" id="FN545239">
    <property type="protein sequence ID" value="CBA74549.1"/>
    <property type="molecule type" value="Genomic_DNA"/>
</dbReference>
<reference evidence="1" key="1">
    <citation type="journal article" date="2010" name="Insect Mol. Biol.">
        <title>The draft genome sequence of Arsenophonus nasoniae, son-killer bacterium of Nasonia vitripennis, reveals genes associated with virulence and symbiosis.</title>
        <authorList>
            <person name="Wilkes T."/>
            <person name="Darby A.C."/>
            <person name="Choi J."/>
            <person name="Colborne J.K."/>
            <person name="Werren J.H."/>
            <person name="Hurst G.D.D."/>
        </authorList>
    </citation>
    <scope>NUCLEOTIDE SEQUENCE</scope>
</reference>